<proteinExistence type="predicted"/>
<dbReference type="PANTHER" id="PTHR46491:SF3">
    <property type="entry name" value="CDGSH IRON-SULFUR DOMAIN-CONTAINING PROTEIN 3, MITOCHONDRIAL"/>
    <property type="match status" value="1"/>
</dbReference>
<evidence type="ECO:0000313" key="6">
    <source>
        <dbReference type="EMBL" id="MBK1815886.1"/>
    </source>
</evidence>
<name>A0A934VBF7_9BACT</name>
<evidence type="ECO:0000256" key="2">
    <source>
        <dbReference type="ARBA" id="ARBA00022723"/>
    </source>
</evidence>
<dbReference type="PROSITE" id="PS51257">
    <property type="entry name" value="PROKAR_LIPOPROTEIN"/>
    <property type="match status" value="1"/>
</dbReference>
<evidence type="ECO:0000256" key="1">
    <source>
        <dbReference type="ARBA" id="ARBA00022714"/>
    </source>
</evidence>
<keyword evidence="3" id="KW-0408">Iron</keyword>
<feature type="domain" description="Iron-binding zinc finger CDGSH type" evidence="5">
    <location>
        <begin position="3"/>
        <end position="39"/>
    </location>
</feature>
<reference evidence="6" key="1">
    <citation type="submission" date="2021-01" db="EMBL/GenBank/DDBJ databases">
        <title>Modified the classification status of verrucomicrobia.</title>
        <authorList>
            <person name="Feng X."/>
        </authorList>
    </citation>
    <scope>NUCLEOTIDE SEQUENCE</scope>
    <source>
        <strain evidence="6">JCM 18052</strain>
    </source>
</reference>
<dbReference type="RefSeq" id="WP_200350848.1">
    <property type="nucleotide sequence ID" value="NZ_BAABHZ010000006.1"/>
</dbReference>
<keyword evidence="4" id="KW-0411">Iron-sulfur</keyword>
<accession>A0A934VBF7</accession>
<dbReference type="InterPro" id="IPR052950">
    <property type="entry name" value="CISD"/>
</dbReference>
<dbReference type="EMBL" id="JAENIK010000011">
    <property type="protein sequence ID" value="MBK1815886.1"/>
    <property type="molecule type" value="Genomic_DNA"/>
</dbReference>
<organism evidence="6 7">
    <name type="scientific">Luteolibacter yonseiensis</name>
    <dbReference type="NCBI Taxonomy" id="1144680"/>
    <lineage>
        <taxon>Bacteria</taxon>
        <taxon>Pseudomonadati</taxon>
        <taxon>Verrucomicrobiota</taxon>
        <taxon>Verrucomicrobiia</taxon>
        <taxon>Verrucomicrobiales</taxon>
        <taxon>Verrucomicrobiaceae</taxon>
        <taxon>Luteolibacter</taxon>
    </lineage>
</organism>
<evidence type="ECO:0000259" key="5">
    <source>
        <dbReference type="SMART" id="SM00704"/>
    </source>
</evidence>
<dbReference type="PANTHER" id="PTHR46491">
    <property type="entry name" value="CDGSH IRON SULFUR DOMAIN PROTEIN HOMOLOG"/>
    <property type="match status" value="1"/>
</dbReference>
<dbReference type="Gene3D" id="3.40.5.90">
    <property type="entry name" value="CDGSH iron-sulfur domain, mitoNEET-type"/>
    <property type="match status" value="1"/>
</dbReference>
<keyword evidence="2" id="KW-0479">Metal-binding</keyword>
<dbReference type="Proteomes" id="UP000600139">
    <property type="component" value="Unassembled WGS sequence"/>
</dbReference>
<dbReference type="InterPro" id="IPR018967">
    <property type="entry name" value="FeS-contain_CDGSH-typ"/>
</dbReference>
<dbReference type="InterPro" id="IPR042216">
    <property type="entry name" value="MitoNEET_CISD"/>
</dbReference>
<keyword evidence="1" id="KW-0001">2Fe-2S</keyword>
<feature type="domain" description="Iron-binding zinc finger CDGSH type" evidence="5">
    <location>
        <begin position="40"/>
        <end position="75"/>
    </location>
</feature>
<dbReference type="AlphaFoldDB" id="A0A934VBF7"/>
<sequence>MAAKPIICEVGPGIHWWCSCGRTSHPPFCDGSHKGTGRQPVKFNLAEKTTVRWCRCELTGDSPDCGGPHPCLPPQCD</sequence>
<protein>
    <submittedName>
        <fullName evidence="6">CDGSH iron-sulfur domain-containing protein</fullName>
    </submittedName>
</protein>
<dbReference type="GO" id="GO:0051537">
    <property type="term" value="F:2 iron, 2 sulfur cluster binding"/>
    <property type="evidence" value="ECO:0007669"/>
    <property type="project" value="UniProtKB-KW"/>
</dbReference>
<gene>
    <name evidence="6" type="ORF">JIN84_09670</name>
</gene>
<comment type="caution">
    <text evidence="6">The sequence shown here is derived from an EMBL/GenBank/DDBJ whole genome shotgun (WGS) entry which is preliminary data.</text>
</comment>
<dbReference type="SMART" id="SM00704">
    <property type="entry name" value="ZnF_CDGSH"/>
    <property type="match status" value="2"/>
</dbReference>
<evidence type="ECO:0000256" key="4">
    <source>
        <dbReference type="ARBA" id="ARBA00023014"/>
    </source>
</evidence>
<dbReference type="GO" id="GO:0005737">
    <property type="term" value="C:cytoplasm"/>
    <property type="evidence" value="ECO:0007669"/>
    <property type="project" value="UniProtKB-ARBA"/>
</dbReference>
<dbReference type="GO" id="GO:0046872">
    <property type="term" value="F:metal ion binding"/>
    <property type="evidence" value="ECO:0007669"/>
    <property type="project" value="UniProtKB-KW"/>
</dbReference>
<evidence type="ECO:0000256" key="3">
    <source>
        <dbReference type="ARBA" id="ARBA00023004"/>
    </source>
</evidence>
<keyword evidence="7" id="KW-1185">Reference proteome</keyword>
<evidence type="ECO:0000313" key="7">
    <source>
        <dbReference type="Proteomes" id="UP000600139"/>
    </source>
</evidence>